<dbReference type="AlphaFoldDB" id="A0A8S3JGJ4"/>
<feature type="transmembrane region" description="Helical" evidence="1">
    <location>
        <begin position="43"/>
        <end position="65"/>
    </location>
</feature>
<name>A0A8S3JGJ4_9BILA</name>
<organism evidence="2 3">
    <name type="scientific">Rotaria magnacalcarata</name>
    <dbReference type="NCBI Taxonomy" id="392030"/>
    <lineage>
        <taxon>Eukaryota</taxon>
        <taxon>Metazoa</taxon>
        <taxon>Spiralia</taxon>
        <taxon>Gnathifera</taxon>
        <taxon>Rotifera</taxon>
        <taxon>Eurotatoria</taxon>
        <taxon>Bdelloidea</taxon>
        <taxon>Philodinida</taxon>
        <taxon>Philodinidae</taxon>
        <taxon>Rotaria</taxon>
    </lineage>
</organism>
<gene>
    <name evidence="2" type="ORF">SMN809_LOCUS79992</name>
</gene>
<keyword evidence="1" id="KW-0812">Transmembrane</keyword>
<evidence type="ECO:0000313" key="3">
    <source>
        <dbReference type="Proteomes" id="UP000676336"/>
    </source>
</evidence>
<comment type="caution">
    <text evidence="2">The sequence shown here is derived from an EMBL/GenBank/DDBJ whole genome shotgun (WGS) entry which is preliminary data.</text>
</comment>
<proteinExistence type="predicted"/>
<dbReference type="EMBL" id="CAJOBI010344062">
    <property type="protein sequence ID" value="CAF5216353.1"/>
    <property type="molecule type" value="Genomic_DNA"/>
</dbReference>
<sequence>MDTNTTESFVSLSDAIKYVASASGLFINQTLTFPQRQSIGSSILNLIPLLLGAIGLIVNILALLIFTVSKTFRQSSFRCYIYAFVLANCASILR</sequence>
<reference evidence="2" key="1">
    <citation type="submission" date="2021-02" db="EMBL/GenBank/DDBJ databases">
        <authorList>
            <person name="Nowell W R."/>
        </authorList>
    </citation>
    <scope>NUCLEOTIDE SEQUENCE</scope>
</reference>
<keyword evidence="1" id="KW-0472">Membrane</keyword>
<accession>A0A8S3JGJ4</accession>
<keyword evidence="1" id="KW-1133">Transmembrane helix</keyword>
<dbReference type="Proteomes" id="UP000676336">
    <property type="component" value="Unassembled WGS sequence"/>
</dbReference>
<evidence type="ECO:0000256" key="1">
    <source>
        <dbReference type="SAM" id="Phobius"/>
    </source>
</evidence>
<protein>
    <submittedName>
        <fullName evidence="2">Uncharacterized protein</fullName>
    </submittedName>
</protein>
<evidence type="ECO:0000313" key="2">
    <source>
        <dbReference type="EMBL" id="CAF5216353.1"/>
    </source>
</evidence>